<evidence type="ECO:0000313" key="2">
    <source>
        <dbReference type="EMBL" id="AQS65812.1"/>
    </source>
</evidence>
<dbReference type="PROSITE" id="PS51257">
    <property type="entry name" value="PROKAR_LIPOPROTEIN"/>
    <property type="match status" value="1"/>
</dbReference>
<keyword evidence="3" id="KW-1185">Reference proteome</keyword>
<dbReference type="EMBL" id="CP019724">
    <property type="protein sequence ID" value="AQS65812.1"/>
    <property type="molecule type" value="Genomic_DNA"/>
</dbReference>
<dbReference type="Pfam" id="PF03413">
    <property type="entry name" value="PepSY"/>
    <property type="match status" value="1"/>
</dbReference>
<accession>A0A1S6J231</accession>
<dbReference type="KEGG" id="spac:B1H29_01635"/>
<dbReference type="AlphaFoldDB" id="A0A1S6J231"/>
<dbReference type="InterPro" id="IPR025711">
    <property type="entry name" value="PepSY"/>
</dbReference>
<protein>
    <recommendedName>
        <fullName evidence="1">PepSY domain-containing protein</fullName>
    </recommendedName>
</protein>
<dbReference type="Proteomes" id="UP000189443">
    <property type="component" value="Chromosome"/>
</dbReference>
<organism evidence="2 3">
    <name type="scientific">Streptomyces pactum</name>
    <dbReference type="NCBI Taxonomy" id="68249"/>
    <lineage>
        <taxon>Bacteria</taxon>
        <taxon>Bacillati</taxon>
        <taxon>Actinomycetota</taxon>
        <taxon>Actinomycetes</taxon>
        <taxon>Kitasatosporales</taxon>
        <taxon>Streptomycetaceae</taxon>
        <taxon>Streptomyces</taxon>
    </lineage>
</organism>
<evidence type="ECO:0000259" key="1">
    <source>
        <dbReference type="Pfam" id="PF03413"/>
    </source>
</evidence>
<gene>
    <name evidence="2" type="ORF">B1H29_01635</name>
</gene>
<feature type="domain" description="PepSY" evidence="1">
    <location>
        <begin position="148"/>
        <end position="192"/>
    </location>
</feature>
<reference evidence="2 3" key="1">
    <citation type="submission" date="2017-02" db="EMBL/GenBank/DDBJ databases">
        <title>Streptomyces pactum ACT12 Genome sequencing and assembly.</title>
        <authorList>
            <person name="Xue Q."/>
            <person name="Yan X."/>
            <person name="Jia L."/>
            <person name="Yan H."/>
        </authorList>
    </citation>
    <scope>NUCLEOTIDE SEQUENCE [LARGE SCALE GENOMIC DNA]</scope>
    <source>
        <strain evidence="2 3">ACT12</strain>
    </source>
</reference>
<proteinExistence type="predicted"/>
<evidence type="ECO:0000313" key="3">
    <source>
        <dbReference type="Proteomes" id="UP000189443"/>
    </source>
</evidence>
<dbReference type="Gene3D" id="3.10.450.40">
    <property type="match status" value="1"/>
</dbReference>
<sequence length="195" mass="21000">MTGEIRNEDGWVWRRIAVVLSVPVLALSLLAGCGRDDPLNESAERFEMVEVDHERAVRLATAEVTGGELVALELKKPESVSPVWESRVADQDGHVQTVRLDATRGESLGAGAGPDLTDSERQDLVRLLDQAQVLPDTAAREAADTPNSEVVTAIELERQDGGPVWLVSVLGVGDDLAMVHVVDAKTGEILDRHPA</sequence>
<name>A0A1S6J231_9ACTN</name>